<dbReference type="SUPFAM" id="SSF57716">
    <property type="entry name" value="Glucocorticoid receptor-like (DNA-binding domain)"/>
    <property type="match status" value="1"/>
</dbReference>
<dbReference type="InterPro" id="IPR013088">
    <property type="entry name" value="Znf_NHR/GATA"/>
</dbReference>
<feature type="compositionally biased region" description="Basic and acidic residues" evidence="2">
    <location>
        <begin position="505"/>
        <end position="514"/>
    </location>
</feature>
<feature type="compositionally biased region" description="Pro residues" evidence="2">
    <location>
        <begin position="701"/>
        <end position="742"/>
    </location>
</feature>
<feature type="compositionally biased region" description="Low complexity" evidence="2">
    <location>
        <begin position="628"/>
        <end position="653"/>
    </location>
</feature>
<sequence length="875" mass="91913">MELLPASLKLGTKKRKRTYGRLSGKKHPWHLDYEVAAEQSNTCLYVPVLIKETNSQPMDQADGNTGTCITDGSKAAASGILRCNNCLRTESPQWRKGPPEAPHLCNACGARWMRTKALDAGGGNPGRPTAAVRSDDRSGATTPALTRQRSGPCSGSKRSHTAANHGEEPAAAPRVVRAKSFNDGGTRSRAPKAEVPDFKPHGGGMEALLGAIMMAEESMRPGGVFDDSDNESDGGASPAPESPPGRKEPARSSDGAKAQLTAGRSLHEPGVAVKADVDTHKVEEPSAMRPPGSSEARAPEGDGPEACGPEGIGRESDNRTTATTAAAGTAAAAAAAAAATGMPPWGMMAGAWQAARHNPMMAAAMAGYPPASMGLMSMGTPMRGFPSMGLMTGMPGGPMPWQTGFRGFMPFISPASQTPPAESADVGMVKEEEKEEDEEDDEFAAAVREAEKVVAPHVSAQGSGNVEEKEEVKPRTSAASLPPRAPEPERREDVGRLESAASCAADREMERAAMKEAQPASASQHEDVRRAVPEAEEDDELTEDDETVPGDRIRPMDSASLAPAEPATSTAATTAPIAAPPASWPENVRLMNLEVPAGGMSSGQWDPLSRICHKDAATLAREMKAAEARQNAQQRRAQKRAQQSKGRSSSISSAAPTMSPDPQPGKAVEAPKVEAPAAPAVAADPAASAASAEAAPALMTPLPPPPKPQPPPLPPLPHHLPPTAPPPLPPPASPAPPPLVPPAPPAPAQVPVPVPTASSVLIPPVPAVPPEPALDPVGQARAMRILLAQRARKERRKNHVRSLRLPHPSPTRSASLHLICSPKIDMIGHLPSRRRKGTWWALLRAMRWQLDINKKWPLFERAAVCKDVRVAAEGE</sequence>
<feature type="compositionally biased region" description="Low complexity" evidence="2">
    <location>
        <begin position="666"/>
        <end position="700"/>
    </location>
</feature>
<dbReference type="AlphaFoldDB" id="A0AAE0KTS4"/>
<feature type="compositionally biased region" description="Basic and acidic residues" evidence="2">
    <location>
        <begin position="524"/>
        <end position="533"/>
    </location>
</feature>
<evidence type="ECO:0000256" key="2">
    <source>
        <dbReference type="SAM" id="MobiDB-lite"/>
    </source>
</evidence>
<dbReference type="CDD" id="cd00202">
    <property type="entry name" value="ZnF_GATA"/>
    <property type="match status" value="1"/>
</dbReference>
<feature type="compositionally biased region" description="Low complexity" evidence="2">
    <location>
        <begin position="558"/>
        <end position="577"/>
    </location>
</feature>
<feature type="compositionally biased region" description="Polar residues" evidence="2">
    <location>
        <begin position="139"/>
        <end position="153"/>
    </location>
</feature>
<dbReference type="PROSITE" id="PS50114">
    <property type="entry name" value="GATA_ZN_FINGER_2"/>
    <property type="match status" value="1"/>
</dbReference>
<keyword evidence="1" id="KW-0479">Metal-binding</keyword>
<feature type="compositionally biased region" description="Basic and acidic residues" evidence="2">
    <location>
        <begin position="486"/>
        <end position="496"/>
    </location>
</feature>
<feature type="non-terminal residue" evidence="4">
    <location>
        <position position="875"/>
    </location>
</feature>
<name>A0AAE0KTS4_9CHLO</name>
<organism evidence="4 5">
    <name type="scientific">Cymbomonas tetramitiformis</name>
    <dbReference type="NCBI Taxonomy" id="36881"/>
    <lineage>
        <taxon>Eukaryota</taxon>
        <taxon>Viridiplantae</taxon>
        <taxon>Chlorophyta</taxon>
        <taxon>Pyramimonadophyceae</taxon>
        <taxon>Pyramimonadales</taxon>
        <taxon>Pyramimonadaceae</taxon>
        <taxon>Cymbomonas</taxon>
    </lineage>
</organism>
<evidence type="ECO:0000259" key="3">
    <source>
        <dbReference type="PROSITE" id="PS50114"/>
    </source>
</evidence>
<dbReference type="Gene3D" id="3.30.50.10">
    <property type="entry name" value="Erythroid Transcription Factor GATA-1, subunit A"/>
    <property type="match status" value="1"/>
</dbReference>
<dbReference type="Pfam" id="PF00320">
    <property type="entry name" value="GATA"/>
    <property type="match status" value="1"/>
</dbReference>
<feature type="region of interest" description="Disordered" evidence="2">
    <location>
        <begin position="455"/>
        <end position="586"/>
    </location>
</feature>
<feature type="region of interest" description="Disordered" evidence="2">
    <location>
        <begin position="220"/>
        <end position="321"/>
    </location>
</feature>
<feature type="compositionally biased region" description="Acidic residues" evidence="2">
    <location>
        <begin position="433"/>
        <end position="442"/>
    </location>
</feature>
<proteinExistence type="predicted"/>
<dbReference type="SMART" id="SM00401">
    <property type="entry name" value="ZnF_GATA"/>
    <property type="match status" value="1"/>
</dbReference>
<feature type="compositionally biased region" description="Basic and acidic residues" evidence="2">
    <location>
        <begin position="275"/>
        <end position="286"/>
    </location>
</feature>
<reference evidence="4 5" key="1">
    <citation type="journal article" date="2015" name="Genome Biol. Evol.">
        <title>Comparative Genomics of a Bacterivorous Green Alga Reveals Evolutionary Causalities and Consequences of Phago-Mixotrophic Mode of Nutrition.</title>
        <authorList>
            <person name="Burns J.A."/>
            <person name="Paasch A."/>
            <person name="Narechania A."/>
            <person name="Kim E."/>
        </authorList>
    </citation>
    <scope>NUCLEOTIDE SEQUENCE [LARGE SCALE GENOMIC DNA]</scope>
    <source>
        <strain evidence="4 5">PLY_AMNH</strain>
    </source>
</reference>
<feature type="region of interest" description="Disordered" evidence="2">
    <location>
        <begin position="622"/>
        <end position="742"/>
    </location>
</feature>
<dbReference type="PRINTS" id="PR01217">
    <property type="entry name" value="PRICHEXTENSN"/>
</dbReference>
<dbReference type="Proteomes" id="UP001190700">
    <property type="component" value="Unassembled WGS sequence"/>
</dbReference>
<feature type="domain" description="GATA-type" evidence="3">
    <location>
        <begin position="81"/>
        <end position="109"/>
    </location>
</feature>
<dbReference type="PROSITE" id="PS00344">
    <property type="entry name" value="GATA_ZN_FINGER_1"/>
    <property type="match status" value="1"/>
</dbReference>
<feature type="region of interest" description="Disordered" evidence="2">
    <location>
        <begin position="119"/>
        <end position="202"/>
    </location>
</feature>
<dbReference type="GO" id="GO:0008270">
    <property type="term" value="F:zinc ion binding"/>
    <property type="evidence" value="ECO:0007669"/>
    <property type="project" value="UniProtKB-KW"/>
</dbReference>
<protein>
    <recommendedName>
        <fullName evidence="3">GATA-type domain-containing protein</fullName>
    </recommendedName>
</protein>
<feature type="region of interest" description="Disordered" evidence="2">
    <location>
        <begin position="792"/>
        <end position="814"/>
    </location>
</feature>
<accession>A0AAE0KTS4</accession>
<feature type="compositionally biased region" description="Basic and acidic residues" evidence="2">
    <location>
        <begin position="191"/>
        <end position="200"/>
    </location>
</feature>
<feature type="region of interest" description="Disordered" evidence="2">
    <location>
        <begin position="416"/>
        <end position="442"/>
    </location>
</feature>
<feature type="compositionally biased region" description="Acidic residues" evidence="2">
    <location>
        <begin position="534"/>
        <end position="548"/>
    </location>
</feature>
<comment type="caution">
    <text evidence="4">The sequence shown here is derived from an EMBL/GenBank/DDBJ whole genome shotgun (WGS) entry which is preliminary data.</text>
</comment>
<evidence type="ECO:0000313" key="5">
    <source>
        <dbReference type="Proteomes" id="UP001190700"/>
    </source>
</evidence>
<evidence type="ECO:0000313" key="4">
    <source>
        <dbReference type="EMBL" id="KAK3260448.1"/>
    </source>
</evidence>
<dbReference type="GO" id="GO:0043565">
    <property type="term" value="F:sequence-specific DNA binding"/>
    <property type="evidence" value="ECO:0007669"/>
    <property type="project" value="InterPro"/>
</dbReference>
<feature type="compositionally biased region" description="Basic residues" evidence="2">
    <location>
        <begin position="792"/>
        <end position="804"/>
    </location>
</feature>
<dbReference type="InterPro" id="IPR000679">
    <property type="entry name" value="Znf_GATA"/>
</dbReference>
<keyword evidence="1" id="KW-0863">Zinc-finger</keyword>
<keyword evidence="5" id="KW-1185">Reference proteome</keyword>
<gene>
    <name evidence="4" type="ORF">CYMTET_30592</name>
</gene>
<dbReference type="EMBL" id="LGRX02017710">
    <property type="protein sequence ID" value="KAK3260448.1"/>
    <property type="molecule type" value="Genomic_DNA"/>
</dbReference>
<dbReference type="GO" id="GO:0006355">
    <property type="term" value="P:regulation of DNA-templated transcription"/>
    <property type="evidence" value="ECO:0007669"/>
    <property type="project" value="InterPro"/>
</dbReference>
<keyword evidence="1" id="KW-0862">Zinc</keyword>
<evidence type="ECO:0000256" key="1">
    <source>
        <dbReference type="PROSITE-ProRule" id="PRU00094"/>
    </source>
</evidence>